<evidence type="ECO:0000256" key="1">
    <source>
        <dbReference type="SAM" id="SignalP"/>
    </source>
</evidence>
<proteinExistence type="predicted"/>
<dbReference type="Proteomes" id="UP000238274">
    <property type="component" value="Unassembled WGS sequence"/>
</dbReference>
<gene>
    <name evidence="2" type="ORF">PSHT_08611</name>
</gene>
<dbReference type="VEuPathDB" id="FungiDB:PSHT_08611"/>
<accession>A0A2S4VNN3</accession>
<reference evidence="3" key="3">
    <citation type="journal article" date="2018" name="Mol. Plant Microbe Interact.">
        <title>Genome sequence resources for the wheat stripe rust pathogen (Puccinia striiformis f. sp. tritici) and the barley stripe rust pathogen (Puccinia striiformis f. sp. hordei).</title>
        <authorList>
            <person name="Xia C."/>
            <person name="Wang M."/>
            <person name="Yin C."/>
            <person name="Cornejo O.E."/>
            <person name="Hulbert S.H."/>
            <person name="Chen X."/>
        </authorList>
    </citation>
    <scope>NUCLEOTIDE SEQUENCE [LARGE SCALE GENOMIC DNA]</scope>
    <source>
        <strain evidence="3">93TX-2</strain>
    </source>
</reference>
<keyword evidence="1" id="KW-0732">Signal</keyword>
<keyword evidence="3" id="KW-1185">Reference proteome</keyword>
<protein>
    <submittedName>
        <fullName evidence="2">Uncharacterized protein</fullName>
    </submittedName>
</protein>
<evidence type="ECO:0000313" key="2">
    <source>
        <dbReference type="EMBL" id="POW11038.1"/>
    </source>
</evidence>
<name>A0A2S4VNN3_9BASI</name>
<organism evidence="2 3">
    <name type="scientific">Puccinia striiformis</name>
    <dbReference type="NCBI Taxonomy" id="27350"/>
    <lineage>
        <taxon>Eukaryota</taxon>
        <taxon>Fungi</taxon>
        <taxon>Dikarya</taxon>
        <taxon>Basidiomycota</taxon>
        <taxon>Pucciniomycotina</taxon>
        <taxon>Pucciniomycetes</taxon>
        <taxon>Pucciniales</taxon>
        <taxon>Pucciniaceae</taxon>
        <taxon>Puccinia</taxon>
    </lineage>
</organism>
<evidence type="ECO:0000313" key="3">
    <source>
        <dbReference type="Proteomes" id="UP000238274"/>
    </source>
</evidence>
<reference evidence="2 3" key="1">
    <citation type="submission" date="2017-12" db="EMBL/GenBank/DDBJ databases">
        <title>Gene loss provides genomic basis for host adaptation in cereal stripe rust fungi.</title>
        <authorList>
            <person name="Xia C."/>
        </authorList>
    </citation>
    <scope>NUCLEOTIDE SEQUENCE [LARGE SCALE GENOMIC DNA]</scope>
    <source>
        <strain evidence="2 3">93TX-2</strain>
    </source>
</reference>
<sequence length="61" mass="6519">MAAALAIQAMPMVTASWVDAYMVVVPWVQTSWVAAGETQSMEVLTSTATHYSLFPVVLAST</sequence>
<comment type="caution">
    <text evidence="2">The sequence shown here is derived from an EMBL/GenBank/DDBJ whole genome shotgun (WGS) entry which is preliminary data.</text>
</comment>
<feature type="chain" id="PRO_5015633416" evidence="1">
    <location>
        <begin position="21"/>
        <end position="61"/>
    </location>
</feature>
<dbReference type="AlphaFoldDB" id="A0A2S4VNN3"/>
<dbReference type="EMBL" id="PKSM01000114">
    <property type="protein sequence ID" value="POW11038.1"/>
    <property type="molecule type" value="Genomic_DNA"/>
</dbReference>
<feature type="signal peptide" evidence="1">
    <location>
        <begin position="1"/>
        <end position="20"/>
    </location>
</feature>
<reference evidence="3" key="2">
    <citation type="journal article" date="2018" name="BMC Genomics">
        <title>Genomic insights into host adaptation between the wheat stripe rust pathogen (Puccinia striiformis f. sp. tritici) and the barley stripe rust pathogen (Puccinia striiformis f. sp. hordei).</title>
        <authorList>
            <person name="Xia C."/>
            <person name="Wang M."/>
            <person name="Yin C."/>
            <person name="Cornejo O.E."/>
            <person name="Hulbert S.H."/>
            <person name="Chen X."/>
        </authorList>
    </citation>
    <scope>NUCLEOTIDE SEQUENCE [LARGE SCALE GENOMIC DNA]</scope>
    <source>
        <strain evidence="3">93TX-2</strain>
    </source>
</reference>